<keyword evidence="4 6" id="KW-0863">Zinc-finger</keyword>
<dbReference type="PROSITE" id="PS50157">
    <property type="entry name" value="ZINC_FINGER_C2H2_2"/>
    <property type="match status" value="8"/>
</dbReference>
<evidence type="ECO:0000256" key="3">
    <source>
        <dbReference type="ARBA" id="ARBA00022737"/>
    </source>
</evidence>
<comment type="similarity">
    <text evidence="1">Belongs to the krueppel C2H2-type zinc-finger protein family.</text>
</comment>
<evidence type="ECO:0000259" key="8">
    <source>
        <dbReference type="PROSITE" id="PS50157"/>
    </source>
</evidence>
<dbReference type="SMART" id="SM00355">
    <property type="entry name" value="ZnF_C2H2"/>
    <property type="match status" value="13"/>
</dbReference>
<dbReference type="PROSITE" id="PS00028">
    <property type="entry name" value="ZINC_FINGER_C2H2_1"/>
    <property type="match status" value="8"/>
</dbReference>
<keyword evidence="2" id="KW-0479">Metal-binding</keyword>
<feature type="region of interest" description="Disordered" evidence="7">
    <location>
        <begin position="40"/>
        <end position="73"/>
    </location>
</feature>
<dbReference type="PANTHER" id="PTHR24408:SF58">
    <property type="entry name" value="TRANSCRIPTION FACTOR (TFIIIA), PUTATIVE (AFU_ORTHOLOGUE AFUA_1G05150)-RELATED"/>
    <property type="match status" value="1"/>
</dbReference>
<feature type="domain" description="C2H2-type" evidence="8">
    <location>
        <begin position="607"/>
        <end position="634"/>
    </location>
</feature>
<dbReference type="GO" id="GO:0005634">
    <property type="term" value="C:nucleus"/>
    <property type="evidence" value="ECO:0007669"/>
    <property type="project" value="TreeGrafter"/>
</dbReference>
<comment type="caution">
    <text evidence="9">The sequence shown here is derived from an EMBL/GenBank/DDBJ whole genome shotgun (WGS) entry which is preliminary data.</text>
</comment>
<evidence type="ECO:0000313" key="9">
    <source>
        <dbReference type="EMBL" id="KAK4304469.1"/>
    </source>
</evidence>
<dbReference type="SUPFAM" id="SSF57667">
    <property type="entry name" value="beta-beta-alpha zinc fingers"/>
    <property type="match status" value="6"/>
</dbReference>
<sequence length="1295" mass="146525">MEMNEFRNQLKALLATLQKLPSSDKQAALELLHLSLNDEVQNSSHSEAEETVPGSLSKKNYTEGNDDNHSMFEETQPLHNNSQQVPSNHEVLLVAALDRENDKEHHPCTSNQVPIHCSQNDFQEKYSTEILHHFSNSRCLEDTVANITGNDSKSSCQKQMNDNSHEESQVVAQNLSVNTVSKEFEDSLSTDHIVQLPTLGSRKVLSTHKDLQERSPSTIAKNIPRIQRSHQYGSNIPTVTKPKYDIHASIPGTIGDYEQQSSNMEKYDAVLEIGAEDKLPGSSHEIIPELTPLCPRYFGNASPGGTELGSLLQPPGQDKHMGSIEDSSNSQAFEGNDSLLTDDGQLRISDMKSQERLKSLHGEDVMFSVELNSRKRKQSQSKNVVKKRIHARTGKKMIIQSDKNNKRLEGKDSSVIEKNFCEIVIDGSMLEKSFESSNATSNSTSSVDESINESRSTFENHHSHPAPNYDNQLQSNMDQLHLGVEECEEESYKIWESSSSLPYPSNNTEQTVCEEVLPRNLRPVCCRTCHKELADISLFPVHQRQCDGHLACPHCHAKFVNKVTYTKHLEGHKRNVCSKCSQSYCSHKKLKAHMKSDHNYNLISKLYPCHKCSRKFLKRSSLYHHLKVHAVGSEVVCQKCGVICVDQESYELHMDEHLKSTKFRCHICTASFKRRQQYDDHLKHHKKNKCEICGQPFTTKRALVRHCRVEHQKLPQNITLDPEYKCDKCNKVFNRPSLLHQHLQLHNGVKLKCSLCDKQFSHRRGLRKHMNSVVHEHMLQTNNMEKDHAYDAKQKLEFMCEYCGIKLPTKITLTKHCRLKHKVGVTWSCPHCDYKTIRNHTLKRHMELHQENRNFMCEICGNSYQALATLKDHHNFVHSDERNYKCSECNKKFKNNSSLARHLRIHSDDRPYQCHCGTSYKRLSHLKRHMSSAHNEILKSRAVKKLKCSEETETIGEKSFKVCSQLSRSEHSDGEDYEIVPVSGSTTSAAIPPEASIKDTSDILLQSQENIILMGENSNSGQGHLITVGDSQIIQLIPSTFYPQDNSFQTVSLVSTNELHGLPIPMSMSSSCYGQGGNSGQVVIEPFCLPQSSDTMVMVPVSQEDHVHLGDADVMRTTLKNLETGTFTPGTILRAVKQDDVKQEMNQSQEGNSSRQVMVEPFSVPQCSEAMAMVSAPQDEHVNMGEPDVIRTLDNENLTSGTIVREEIKHDRKQELRLHPSQNQNELDIASSLDSYDYSSAEPSSNLLPALPPARFITHNHPHVHAHTSTSQLSQDILQPSIICSDFVLPVDNNR</sequence>
<dbReference type="FunFam" id="3.30.160.60:FF:000135">
    <property type="entry name" value="Zinc finger protein 358"/>
    <property type="match status" value="1"/>
</dbReference>
<dbReference type="GO" id="GO:0043565">
    <property type="term" value="F:sequence-specific DNA binding"/>
    <property type="evidence" value="ECO:0007669"/>
    <property type="project" value="TreeGrafter"/>
</dbReference>
<protein>
    <recommendedName>
        <fullName evidence="8">C2H2-type domain-containing protein</fullName>
    </recommendedName>
</protein>
<feature type="domain" description="C2H2-type" evidence="8">
    <location>
        <begin position="855"/>
        <end position="883"/>
    </location>
</feature>
<dbReference type="GO" id="GO:0008270">
    <property type="term" value="F:zinc ion binding"/>
    <property type="evidence" value="ECO:0007669"/>
    <property type="project" value="UniProtKB-KW"/>
</dbReference>
<evidence type="ECO:0000256" key="4">
    <source>
        <dbReference type="ARBA" id="ARBA00022771"/>
    </source>
</evidence>
<feature type="region of interest" description="Disordered" evidence="7">
    <location>
        <begin position="436"/>
        <end position="470"/>
    </location>
</feature>
<evidence type="ECO:0000256" key="2">
    <source>
        <dbReference type="ARBA" id="ARBA00022723"/>
    </source>
</evidence>
<dbReference type="Gene3D" id="3.30.160.60">
    <property type="entry name" value="Classic Zinc Finger"/>
    <property type="match status" value="7"/>
</dbReference>
<dbReference type="InterPro" id="IPR036236">
    <property type="entry name" value="Znf_C2H2_sf"/>
</dbReference>
<evidence type="ECO:0000313" key="10">
    <source>
        <dbReference type="Proteomes" id="UP001292094"/>
    </source>
</evidence>
<evidence type="ECO:0000256" key="7">
    <source>
        <dbReference type="SAM" id="MobiDB-lite"/>
    </source>
</evidence>
<feature type="compositionally biased region" description="Low complexity" evidence="7">
    <location>
        <begin position="436"/>
        <end position="446"/>
    </location>
</feature>
<evidence type="ECO:0000256" key="6">
    <source>
        <dbReference type="PROSITE-ProRule" id="PRU00042"/>
    </source>
</evidence>
<proteinExistence type="inferred from homology"/>
<feature type="domain" description="C2H2-type" evidence="8">
    <location>
        <begin position="663"/>
        <end position="690"/>
    </location>
</feature>
<feature type="domain" description="C2H2-type" evidence="8">
    <location>
        <begin position="724"/>
        <end position="751"/>
    </location>
</feature>
<name>A0AAE1PBI0_9EUCA</name>
<keyword evidence="5" id="KW-0862">Zinc</keyword>
<keyword evidence="10" id="KW-1185">Reference proteome</keyword>
<dbReference type="PANTHER" id="PTHR24408">
    <property type="entry name" value="ZINC FINGER PROTEIN"/>
    <property type="match status" value="1"/>
</dbReference>
<keyword evidence="3" id="KW-0677">Repeat</keyword>
<gene>
    <name evidence="9" type="ORF">Pmani_023592</name>
</gene>
<feature type="domain" description="C2H2-type" evidence="8">
    <location>
        <begin position="827"/>
        <end position="854"/>
    </location>
</feature>
<dbReference type="InterPro" id="IPR013087">
    <property type="entry name" value="Znf_C2H2_type"/>
</dbReference>
<evidence type="ECO:0000256" key="5">
    <source>
        <dbReference type="ARBA" id="ARBA00022833"/>
    </source>
</evidence>
<dbReference type="Proteomes" id="UP001292094">
    <property type="component" value="Unassembled WGS sequence"/>
</dbReference>
<reference evidence="9" key="1">
    <citation type="submission" date="2023-11" db="EMBL/GenBank/DDBJ databases">
        <title>Genome assemblies of two species of porcelain crab, Petrolisthes cinctipes and Petrolisthes manimaculis (Anomura: Porcellanidae).</title>
        <authorList>
            <person name="Angst P."/>
        </authorList>
    </citation>
    <scope>NUCLEOTIDE SEQUENCE</scope>
    <source>
        <strain evidence="9">PB745_02</strain>
        <tissue evidence="9">Gill</tissue>
    </source>
</reference>
<dbReference type="GO" id="GO:0000981">
    <property type="term" value="F:DNA-binding transcription factor activity, RNA polymerase II-specific"/>
    <property type="evidence" value="ECO:0007669"/>
    <property type="project" value="TreeGrafter"/>
</dbReference>
<feature type="domain" description="C2H2-type" evidence="8">
    <location>
        <begin position="884"/>
        <end position="911"/>
    </location>
</feature>
<feature type="region of interest" description="Disordered" evidence="7">
    <location>
        <begin position="305"/>
        <end position="341"/>
    </location>
</feature>
<dbReference type="EMBL" id="JAWZYT010002421">
    <property type="protein sequence ID" value="KAK4304469.1"/>
    <property type="molecule type" value="Genomic_DNA"/>
</dbReference>
<feature type="domain" description="C2H2-type" evidence="8">
    <location>
        <begin position="688"/>
        <end position="715"/>
    </location>
</feature>
<feature type="domain" description="C2H2-type" evidence="8">
    <location>
        <begin position="751"/>
        <end position="775"/>
    </location>
</feature>
<accession>A0AAE1PBI0</accession>
<dbReference type="Pfam" id="PF00096">
    <property type="entry name" value="zf-C2H2"/>
    <property type="match status" value="4"/>
</dbReference>
<evidence type="ECO:0000256" key="1">
    <source>
        <dbReference type="ARBA" id="ARBA00006991"/>
    </source>
</evidence>
<organism evidence="9 10">
    <name type="scientific">Petrolisthes manimaculis</name>
    <dbReference type="NCBI Taxonomy" id="1843537"/>
    <lineage>
        <taxon>Eukaryota</taxon>
        <taxon>Metazoa</taxon>
        <taxon>Ecdysozoa</taxon>
        <taxon>Arthropoda</taxon>
        <taxon>Crustacea</taxon>
        <taxon>Multicrustacea</taxon>
        <taxon>Malacostraca</taxon>
        <taxon>Eumalacostraca</taxon>
        <taxon>Eucarida</taxon>
        <taxon>Decapoda</taxon>
        <taxon>Pleocyemata</taxon>
        <taxon>Anomura</taxon>
        <taxon>Galatheoidea</taxon>
        <taxon>Porcellanidae</taxon>
        <taxon>Petrolisthes</taxon>
    </lineage>
</organism>